<keyword evidence="3" id="KW-1185">Reference proteome</keyword>
<evidence type="ECO:0000313" key="3">
    <source>
        <dbReference type="Proteomes" id="UP001165190"/>
    </source>
</evidence>
<dbReference type="PANTHER" id="PTHR31286:SF167">
    <property type="entry name" value="OS09G0268800 PROTEIN"/>
    <property type="match status" value="1"/>
</dbReference>
<dbReference type="Proteomes" id="UP001165190">
    <property type="component" value="Unassembled WGS sequence"/>
</dbReference>
<dbReference type="OrthoDB" id="1001609at2759"/>
<sequence>MTSKVGEAIGNKFEESVATNLCEDNGCMGEYLRLRVEIDSSKPLKRYTVMGRNIKTGQPRVCMAKYERLPHFCFLCGVIGHEYQLFLDLPEGNLPHFQFGDWLRVELPKSKDFT</sequence>
<reference evidence="2" key="1">
    <citation type="submission" date="2023-05" db="EMBL/GenBank/DDBJ databases">
        <title>Genome and transcriptome analyses reveal genes involved in the formation of fine ridges on petal epidermal cells in Hibiscus trionum.</title>
        <authorList>
            <person name="Koshimizu S."/>
            <person name="Masuda S."/>
            <person name="Ishii T."/>
            <person name="Shirasu K."/>
            <person name="Hoshino A."/>
            <person name="Arita M."/>
        </authorList>
    </citation>
    <scope>NUCLEOTIDE SEQUENCE</scope>
    <source>
        <strain evidence="2">Hamamatsu line</strain>
    </source>
</reference>
<evidence type="ECO:0000313" key="2">
    <source>
        <dbReference type="EMBL" id="GMI89639.1"/>
    </source>
</evidence>
<protein>
    <recommendedName>
        <fullName evidence="1">Zinc knuckle CX2CX4HX4C domain-containing protein</fullName>
    </recommendedName>
</protein>
<dbReference type="EMBL" id="BSYR01000023">
    <property type="protein sequence ID" value="GMI89639.1"/>
    <property type="molecule type" value="Genomic_DNA"/>
</dbReference>
<comment type="caution">
    <text evidence="2">The sequence shown here is derived from an EMBL/GenBank/DDBJ whole genome shotgun (WGS) entry which is preliminary data.</text>
</comment>
<proteinExistence type="predicted"/>
<accession>A0A9W7I3D6</accession>
<organism evidence="2 3">
    <name type="scientific">Hibiscus trionum</name>
    <name type="common">Flower of an hour</name>
    <dbReference type="NCBI Taxonomy" id="183268"/>
    <lineage>
        <taxon>Eukaryota</taxon>
        <taxon>Viridiplantae</taxon>
        <taxon>Streptophyta</taxon>
        <taxon>Embryophyta</taxon>
        <taxon>Tracheophyta</taxon>
        <taxon>Spermatophyta</taxon>
        <taxon>Magnoliopsida</taxon>
        <taxon>eudicotyledons</taxon>
        <taxon>Gunneridae</taxon>
        <taxon>Pentapetalae</taxon>
        <taxon>rosids</taxon>
        <taxon>malvids</taxon>
        <taxon>Malvales</taxon>
        <taxon>Malvaceae</taxon>
        <taxon>Malvoideae</taxon>
        <taxon>Hibiscus</taxon>
    </lineage>
</organism>
<name>A0A9W7I3D6_HIBTR</name>
<evidence type="ECO:0000259" key="1">
    <source>
        <dbReference type="Pfam" id="PF14392"/>
    </source>
</evidence>
<feature type="domain" description="Zinc knuckle CX2CX4HX4C" evidence="1">
    <location>
        <begin position="65"/>
        <end position="84"/>
    </location>
</feature>
<dbReference type="InterPro" id="IPR040256">
    <property type="entry name" value="At4g02000-like"/>
</dbReference>
<dbReference type="Pfam" id="PF14392">
    <property type="entry name" value="zf-CCHC_4"/>
    <property type="match status" value="1"/>
</dbReference>
<gene>
    <name evidence="2" type="ORF">HRI_002633200</name>
</gene>
<dbReference type="PANTHER" id="PTHR31286">
    <property type="entry name" value="GLYCINE-RICH CELL WALL STRUCTURAL PROTEIN 1.8-LIKE"/>
    <property type="match status" value="1"/>
</dbReference>
<dbReference type="InterPro" id="IPR025836">
    <property type="entry name" value="Zn_knuckle_CX2CX4HX4C"/>
</dbReference>
<dbReference type="AlphaFoldDB" id="A0A9W7I3D6"/>